<accession>A0ABY4AK77</accession>
<dbReference type="Gene3D" id="3.40.50.2000">
    <property type="entry name" value="Glycogen Phosphorylase B"/>
    <property type="match status" value="4"/>
</dbReference>
<sequence>MQVESQVQVDYAGLKVALLTAGPSAGPVGGAERFFEGLYEGLQLIGCAVQRINLPADEPDFKTILRNYTACQALDLSAFDVVISTKAPSYVVEHPAHVVYLVHTVRSFDDMFDSQFTQPTAELYEQRARLHRLELMPMKQARARFAIGQEIADRLYRWRGLSAGVIHPPLVLEGFEQGVCGDYFFLPGRLHHWKRIDLIIEAVKQSSYPFKFKIAGTGDDLERLRSIAGDDDRIEFLGRISDEDLVQLYANALAVPFVPIHEDYGYITLEAFASGKPVVTCSDSGEPARIVQHRVNGLIAAPNADAVRQALEALYDDREAASRMGAAGLQWVSAMPDWPAVARELVQAGLSGTPMTYDQGTSVCVLDMQPIDPPVGGGRLRLLGLYHNLSDDGSCTYVGTYDWPGESYRSHMLSNTLREIDVPLSDEHHQAAAQMAREAGGTNVIDLMFSQQASLSPQYVQTARDNVSQADVAIFSHPWIFPLVQDCLRPDQVVIYDSHNVEGYLRAQLLDESDPVQAKVLRQVVDDENLVGNAAHWILACSHEDLLRFNRIYGFALDKMRVVPNGVMAFAEPLPTLEDKTRARAAFGLSGDSLVGIFIGSPYGPNLEAAEFINEELAPLVPDVTLVIAGGVGMGMKASYPNVRITGRLSETDKQQWLQASDFAVNPMMSGSGTNIKMFDFMAMCLPTVTTAVGARGIDAGGREAVLVVDQQADAFAQAIVRLQDPDLRDAIGQNARLCVEEGYAWERISRQLGCFVDARRRLAGQPLPHFSVVIPTYERHDLLDELLARLQQQIERDFEVVIVDQSAQPYPRAHEELGFPVTYFHSPVKGAVRARNTGAMLAQGKIIAFVDDDCQPQPDWLMNARPYFNHPDMVGLEGLIYSDHMHDPDWRPVSNVGFEGVGFMTANLFVRSSAFQLLGGFDLQFDRPHFREDTDLGWRLMELGMVMYAKEVKVFHPALPRSEERESAATRSKFFEKDALLYKKHPARYRELFFIERQFDRTPGFAQNLKAGFNKHGIDMPDWMQATLQSSRKES</sequence>
<feature type="domain" description="Glycosyltransferase 2-like" evidence="4">
    <location>
        <begin position="772"/>
        <end position="897"/>
    </location>
</feature>
<feature type="domain" description="Glycosyl transferase family 1" evidence="3">
    <location>
        <begin position="184"/>
        <end position="330"/>
    </location>
</feature>
<evidence type="ECO:0000259" key="4">
    <source>
        <dbReference type="Pfam" id="PF00535"/>
    </source>
</evidence>
<name>A0ABY4AK77_9BURK</name>
<dbReference type="Proteomes" id="UP000831607">
    <property type="component" value="Chromosome"/>
</dbReference>
<evidence type="ECO:0000259" key="3">
    <source>
        <dbReference type="Pfam" id="PF00534"/>
    </source>
</evidence>
<gene>
    <name evidence="5" type="ORF">DHf2319_13265</name>
</gene>
<evidence type="ECO:0000313" key="5">
    <source>
        <dbReference type="EMBL" id="UOD50373.1"/>
    </source>
</evidence>
<evidence type="ECO:0000256" key="1">
    <source>
        <dbReference type="ARBA" id="ARBA00022676"/>
    </source>
</evidence>
<dbReference type="InterPro" id="IPR001173">
    <property type="entry name" value="Glyco_trans_2-like"/>
</dbReference>
<dbReference type="SUPFAM" id="SSF53756">
    <property type="entry name" value="UDP-Glycosyltransferase/glycogen phosphorylase"/>
    <property type="match status" value="2"/>
</dbReference>
<dbReference type="InterPro" id="IPR029044">
    <property type="entry name" value="Nucleotide-diphossugar_trans"/>
</dbReference>
<dbReference type="SUPFAM" id="SSF53448">
    <property type="entry name" value="Nucleotide-diphospho-sugar transferases"/>
    <property type="match status" value="1"/>
</dbReference>
<dbReference type="Pfam" id="PF00535">
    <property type="entry name" value="Glycos_transf_2"/>
    <property type="match status" value="1"/>
</dbReference>
<keyword evidence="1" id="KW-0328">Glycosyltransferase</keyword>
<dbReference type="InterPro" id="IPR001296">
    <property type="entry name" value="Glyco_trans_1"/>
</dbReference>
<dbReference type="RefSeq" id="WP_243478777.1">
    <property type="nucleotide sequence ID" value="NZ_CP063982.1"/>
</dbReference>
<dbReference type="CDD" id="cd03801">
    <property type="entry name" value="GT4_PimA-like"/>
    <property type="match status" value="2"/>
</dbReference>
<proteinExistence type="predicted"/>
<dbReference type="PANTHER" id="PTHR12526:SF510">
    <property type="entry name" value="D-INOSITOL 3-PHOSPHATE GLYCOSYLTRANSFERASE"/>
    <property type="match status" value="1"/>
</dbReference>
<keyword evidence="6" id="KW-1185">Reference proteome</keyword>
<evidence type="ECO:0000313" key="6">
    <source>
        <dbReference type="Proteomes" id="UP000831607"/>
    </source>
</evidence>
<protein>
    <submittedName>
        <fullName evidence="5">Glycosyltransferase</fullName>
    </submittedName>
</protein>
<reference evidence="5 6" key="1">
    <citation type="submission" date="2020-11" db="EMBL/GenBank/DDBJ databases">
        <title>Algicoccus daihaiensis sp.nov., isolated from Daihai Lake in Inner Mongolia.</title>
        <authorList>
            <person name="Kai J."/>
        </authorList>
    </citation>
    <scope>NUCLEOTIDE SEQUENCE [LARGE SCALE GENOMIC DNA]</scope>
    <source>
        <strain evidence="6">f23</strain>
    </source>
</reference>
<dbReference type="Pfam" id="PF13692">
    <property type="entry name" value="Glyco_trans_1_4"/>
    <property type="match status" value="1"/>
</dbReference>
<keyword evidence="2" id="KW-0808">Transferase</keyword>
<organism evidence="5 6">
    <name type="scientific">Orrella daihaiensis</name>
    <dbReference type="NCBI Taxonomy" id="2782176"/>
    <lineage>
        <taxon>Bacteria</taxon>
        <taxon>Pseudomonadati</taxon>
        <taxon>Pseudomonadota</taxon>
        <taxon>Betaproteobacteria</taxon>
        <taxon>Burkholderiales</taxon>
        <taxon>Alcaligenaceae</taxon>
        <taxon>Orrella</taxon>
    </lineage>
</organism>
<dbReference type="PANTHER" id="PTHR12526">
    <property type="entry name" value="GLYCOSYLTRANSFERASE"/>
    <property type="match status" value="1"/>
</dbReference>
<dbReference type="EMBL" id="CP063982">
    <property type="protein sequence ID" value="UOD50373.1"/>
    <property type="molecule type" value="Genomic_DNA"/>
</dbReference>
<dbReference type="Gene3D" id="3.90.550.10">
    <property type="entry name" value="Spore Coat Polysaccharide Biosynthesis Protein SpsA, Chain A"/>
    <property type="match status" value="1"/>
</dbReference>
<evidence type="ECO:0000256" key="2">
    <source>
        <dbReference type="ARBA" id="ARBA00022679"/>
    </source>
</evidence>
<dbReference type="Pfam" id="PF00534">
    <property type="entry name" value="Glycos_transf_1"/>
    <property type="match status" value="1"/>
</dbReference>